<reference evidence="1 2" key="1">
    <citation type="submission" date="2015-04" db="EMBL/GenBank/DDBJ databases">
        <authorList>
            <person name="Syromyatnikov M.Y."/>
            <person name="Popov V.N."/>
        </authorList>
    </citation>
    <scope>NUCLEOTIDE SEQUENCE [LARGE SCALE GENOMIC DNA]</scope>
</reference>
<keyword evidence="2" id="KW-1185">Reference proteome</keyword>
<name>A0A1J1I9J6_9DIPT</name>
<accession>A0A1J1I9J6</accession>
<dbReference type="Proteomes" id="UP000183832">
    <property type="component" value="Unassembled WGS sequence"/>
</dbReference>
<sequence length="61" mass="7361">MKESLAIVHNDLRKFERLNWDGKNLINLFISKLFRQLFTLNGKSYFRNDVDETRKRSVDDD</sequence>
<dbReference type="AlphaFoldDB" id="A0A1J1I9J6"/>
<evidence type="ECO:0000313" key="1">
    <source>
        <dbReference type="EMBL" id="CRK96920.1"/>
    </source>
</evidence>
<gene>
    <name evidence="1" type="ORF">CLUMA_CG010378</name>
</gene>
<evidence type="ECO:0000313" key="2">
    <source>
        <dbReference type="Proteomes" id="UP000183832"/>
    </source>
</evidence>
<protein>
    <submittedName>
        <fullName evidence="1">CLUMA_CG010378, isoform A</fullName>
    </submittedName>
</protein>
<organism evidence="1 2">
    <name type="scientific">Clunio marinus</name>
    <dbReference type="NCBI Taxonomy" id="568069"/>
    <lineage>
        <taxon>Eukaryota</taxon>
        <taxon>Metazoa</taxon>
        <taxon>Ecdysozoa</taxon>
        <taxon>Arthropoda</taxon>
        <taxon>Hexapoda</taxon>
        <taxon>Insecta</taxon>
        <taxon>Pterygota</taxon>
        <taxon>Neoptera</taxon>
        <taxon>Endopterygota</taxon>
        <taxon>Diptera</taxon>
        <taxon>Nematocera</taxon>
        <taxon>Chironomoidea</taxon>
        <taxon>Chironomidae</taxon>
        <taxon>Clunio</taxon>
    </lineage>
</organism>
<proteinExistence type="predicted"/>
<dbReference type="EMBL" id="CVRI01000045">
    <property type="protein sequence ID" value="CRK96920.1"/>
    <property type="molecule type" value="Genomic_DNA"/>
</dbReference>